<evidence type="ECO:0000256" key="1">
    <source>
        <dbReference type="ARBA" id="ARBA00022729"/>
    </source>
</evidence>
<evidence type="ECO:0000313" key="4">
    <source>
        <dbReference type="Proteomes" id="UP000229523"/>
    </source>
</evidence>
<sequence length="188" mass="21385">MNFKTLGISLLASSIILTGCNDAQTDKKEKNTASQTKTESKQKSLENEKISTEFKDLDKKYKLDVEVKKVFFIEADENHIIPEKQVSILLHVKNKSKETFEYGAGLVGKVHFYQGKINSDNVLAIGLLPSKHELGEIERKSDRQPFKPNDTREVVITRVLEDEKTPVTLVIARDGLKDYVFKKDYPVK</sequence>
<name>A0A2G5NPA8_9STAP</name>
<proteinExistence type="predicted"/>
<dbReference type="Proteomes" id="UP000229523">
    <property type="component" value="Unassembled WGS sequence"/>
</dbReference>
<dbReference type="InterPro" id="IPR029050">
    <property type="entry name" value="Immunoprotect_excell_Ig-like"/>
</dbReference>
<dbReference type="RefSeq" id="WP_099580036.1">
    <property type="nucleotide sequence ID" value="NZ_MJBI02000001.1"/>
</dbReference>
<evidence type="ECO:0000313" key="3">
    <source>
        <dbReference type="EMBL" id="RAI82298.1"/>
    </source>
</evidence>
<feature type="region of interest" description="Disordered" evidence="2">
    <location>
        <begin position="26"/>
        <end position="45"/>
    </location>
</feature>
<keyword evidence="1" id="KW-0732">Signal</keyword>
<reference evidence="3 4" key="1">
    <citation type="journal article" date="2018" name="Front. Microbiol.">
        <title>Description and Comparative Genomics of Macrococcus caseolyticus subsp. hominis subsp. nov., Macrococcus goetzii sp. nov., Macrococcus epidermidis sp. nov., and Macrococcus bohemicus sp. nov., Novel Macrococci From Human Clinical Material With Virulence Potential and Suspected Uptake of Foreign DNA by Natural Transformation.</title>
        <authorList>
            <person name="Maslanova I."/>
            <person name="Wertheimer Z."/>
            <person name="Sedlacek I."/>
            <person name="Svec P."/>
            <person name="Indrakova A."/>
            <person name="Kovarovic V."/>
            <person name="Schumann P."/>
            <person name="Sproer C."/>
            <person name="Kralova S."/>
            <person name="Sedo O."/>
            <person name="Kristofova L."/>
            <person name="Vrbovska V."/>
            <person name="Fuzik T."/>
            <person name="Petras P."/>
            <person name="Zdrahal Z."/>
            <person name="Ruzickova V."/>
            <person name="Doskar J."/>
            <person name="Pantucek R."/>
        </authorList>
    </citation>
    <scope>NUCLEOTIDE SEQUENCE [LARGE SCALE GENOMIC DNA]</scope>
    <source>
        <strain evidence="3 4">CCM 4927</strain>
    </source>
</reference>
<evidence type="ECO:0008006" key="5">
    <source>
        <dbReference type="Google" id="ProtNLM"/>
    </source>
</evidence>
<dbReference type="AlphaFoldDB" id="A0A2G5NPA8"/>
<dbReference type="EMBL" id="MJBI02000001">
    <property type="protein sequence ID" value="RAI82298.1"/>
    <property type="molecule type" value="Genomic_DNA"/>
</dbReference>
<accession>A0A2G5NPA8</accession>
<organism evidence="3 4">
    <name type="scientific">Macrococcoides goetzii</name>
    <dbReference type="NCBI Taxonomy" id="1891097"/>
    <lineage>
        <taxon>Bacteria</taxon>
        <taxon>Bacillati</taxon>
        <taxon>Bacillota</taxon>
        <taxon>Bacilli</taxon>
        <taxon>Bacillales</taxon>
        <taxon>Staphylococcaceae</taxon>
        <taxon>Macrococcoides</taxon>
    </lineage>
</organism>
<comment type="caution">
    <text evidence="3">The sequence shown here is derived from an EMBL/GenBank/DDBJ whole genome shotgun (WGS) entry which is preliminary data.</text>
</comment>
<evidence type="ECO:0000256" key="2">
    <source>
        <dbReference type="SAM" id="MobiDB-lite"/>
    </source>
</evidence>
<keyword evidence="4" id="KW-1185">Reference proteome</keyword>
<protein>
    <recommendedName>
        <fullName evidence="5">DUF5067 domain-containing protein</fullName>
    </recommendedName>
</protein>
<dbReference type="Gene3D" id="2.60.40.1240">
    <property type="match status" value="1"/>
</dbReference>
<dbReference type="PROSITE" id="PS51257">
    <property type="entry name" value="PROKAR_LIPOPROTEIN"/>
    <property type="match status" value="1"/>
</dbReference>
<gene>
    <name evidence="3" type="ORF">BFS35_001035</name>
</gene>